<name>A0A0G2Z6I3_9BACT</name>
<evidence type="ECO:0008006" key="5">
    <source>
        <dbReference type="Google" id="ProtNLM"/>
    </source>
</evidence>
<organism evidence="3 4">
    <name type="scientific">Kosmotoga pacifica</name>
    <dbReference type="NCBI Taxonomy" id="1330330"/>
    <lineage>
        <taxon>Bacteria</taxon>
        <taxon>Thermotogati</taxon>
        <taxon>Thermotogota</taxon>
        <taxon>Thermotogae</taxon>
        <taxon>Kosmotogales</taxon>
        <taxon>Kosmotogaceae</taxon>
        <taxon>Kosmotoga</taxon>
    </lineage>
</organism>
<feature type="domain" description="Dystroglycan-type cadherin-like" evidence="2">
    <location>
        <begin position="115"/>
        <end position="201"/>
    </location>
</feature>
<dbReference type="Gene3D" id="2.60.40.10">
    <property type="entry name" value="Immunoglobulins"/>
    <property type="match status" value="4"/>
</dbReference>
<dbReference type="InterPro" id="IPR040853">
    <property type="entry name" value="RapA2_cadherin-like"/>
</dbReference>
<reference evidence="3 4" key="1">
    <citation type="submission" date="2015-04" db="EMBL/GenBank/DDBJ databases">
        <title>Complete Genome Sequence of Kosmotoga pacifica SLHLJ1.</title>
        <authorList>
            <person name="Jiang L.J."/>
            <person name="Shao Z.Z."/>
            <person name="Jebbar M."/>
        </authorList>
    </citation>
    <scope>NUCLEOTIDE SEQUENCE [LARGE SCALE GENOMIC DNA]</scope>
    <source>
        <strain evidence="3 4">SLHLJ1</strain>
    </source>
</reference>
<protein>
    <recommendedName>
        <fullName evidence="5">Cadherin domain-containing protein</fullName>
    </recommendedName>
</protein>
<dbReference type="SMART" id="SM00089">
    <property type="entry name" value="PKD"/>
    <property type="match status" value="4"/>
</dbReference>
<dbReference type="Pfam" id="PF17963">
    <property type="entry name" value="Big_9"/>
    <property type="match status" value="3"/>
</dbReference>
<sequence>MIIAVSDGEYTVTDSFTITVENTNRPPILQIPDKHTSEGSTLVFDLSEYASDPDGDALSFRKVSGDGELSGSVFTYTAGYEDEGDHEVVVAVSDGATEVTDTFVIHVSGSNRAPIIDIPDQEIPENSTLVLNLLEYATDPDGDSITFEKIEGPGQVTDNEYTYTTDYESAGQYTVKITVSDGVFTVEDTFVITVNDVNRAPSVEIGDQVVNEGEVLELNLEEYATDPDGDALSFTMISGVGRIEGNVYSYSPDYSDAGTYEVTIKVTDGKGGEAQDSFTITVNDVNRAPSIDVPDQSVSETQTLTINLLNYAMDPDGDSLTFEKVSGVGSIDGNIFSYTPGYDDAGTHVVTIKAIDSRGGEAQDSFTITVNDVNRAPSIEIGDQVVNKERYWSSTWRNMLPIRMETRSASP</sequence>
<dbReference type="GO" id="GO:0005509">
    <property type="term" value="F:calcium ion binding"/>
    <property type="evidence" value="ECO:0007669"/>
    <property type="project" value="InterPro"/>
</dbReference>
<evidence type="ECO:0000259" key="2">
    <source>
        <dbReference type="SMART" id="SM00736"/>
    </source>
</evidence>
<gene>
    <name evidence="3" type="ORF">IX53_04345</name>
</gene>
<dbReference type="InterPro" id="IPR006644">
    <property type="entry name" value="Cadg"/>
</dbReference>
<dbReference type="Pfam" id="PF17803">
    <property type="entry name" value="Cadherin_4"/>
    <property type="match status" value="1"/>
</dbReference>
<dbReference type="InterPro" id="IPR013783">
    <property type="entry name" value="Ig-like_fold"/>
</dbReference>
<dbReference type="EMBL" id="CP011232">
    <property type="protein sequence ID" value="AKI97167.1"/>
    <property type="molecule type" value="Genomic_DNA"/>
</dbReference>
<dbReference type="NCBIfam" id="NF012211">
    <property type="entry name" value="tand_rpt_95"/>
    <property type="match status" value="3"/>
</dbReference>
<dbReference type="KEGG" id="kpf:IX53_04345"/>
<evidence type="ECO:0000313" key="4">
    <source>
        <dbReference type="Proteomes" id="UP000035159"/>
    </source>
</evidence>
<dbReference type="AlphaFoldDB" id="A0A0G2Z6I3"/>
<feature type="domain" description="Dystroglycan-type cadherin-like" evidence="2">
    <location>
        <begin position="290"/>
        <end position="377"/>
    </location>
</feature>
<feature type="domain" description="Dystroglycan-type cadherin-like" evidence="2">
    <location>
        <begin position="26"/>
        <end position="114"/>
    </location>
</feature>
<dbReference type="SUPFAM" id="SSF49299">
    <property type="entry name" value="PKD domain"/>
    <property type="match status" value="1"/>
</dbReference>
<dbReference type="PATRIC" id="fig|1330330.3.peg.870"/>
<feature type="domain" description="PKD/Chitinase" evidence="1">
    <location>
        <begin position="113"/>
        <end position="197"/>
    </location>
</feature>
<feature type="domain" description="PKD/Chitinase" evidence="1">
    <location>
        <begin position="202"/>
        <end position="285"/>
    </location>
</feature>
<dbReference type="CDD" id="cd11304">
    <property type="entry name" value="Cadherin_repeat"/>
    <property type="match status" value="1"/>
</dbReference>
<evidence type="ECO:0000259" key="1">
    <source>
        <dbReference type="SMART" id="SM00089"/>
    </source>
</evidence>
<dbReference type="GO" id="GO:0016020">
    <property type="term" value="C:membrane"/>
    <property type="evidence" value="ECO:0007669"/>
    <property type="project" value="InterPro"/>
</dbReference>
<dbReference type="InterPro" id="IPR015919">
    <property type="entry name" value="Cadherin-like_sf"/>
</dbReference>
<accession>A0A0G2Z6I3</accession>
<dbReference type="SMART" id="SM00736">
    <property type="entry name" value="CADG"/>
    <property type="match status" value="4"/>
</dbReference>
<feature type="domain" description="PKD/Chitinase" evidence="1">
    <location>
        <begin position="293"/>
        <end position="373"/>
    </location>
</feature>
<dbReference type="InterPro" id="IPR022409">
    <property type="entry name" value="PKD/Chitinase_dom"/>
</dbReference>
<dbReference type="InterPro" id="IPR035986">
    <property type="entry name" value="PKD_dom_sf"/>
</dbReference>
<dbReference type="Proteomes" id="UP000035159">
    <property type="component" value="Chromosome"/>
</dbReference>
<proteinExistence type="predicted"/>
<feature type="domain" description="Dystroglycan-type cadherin-like" evidence="2">
    <location>
        <begin position="202"/>
        <end position="289"/>
    </location>
</feature>
<feature type="domain" description="PKD/Chitinase" evidence="1">
    <location>
        <begin position="28"/>
        <end position="110"/>
    </location>
</feature>
<evidence type="ECO:0000313" key="3">
    <source>
        <dbReference type="EMBL" id="AKI97167.1"/>
    </source>
</evidence>
<keyword evidence="4" id="KW-1185">Reference proteome</keyword>
<dbReference type="SUPFAM" id="SSF49313">
    <property type="entry name" value="Cadherin-like"/>
    <property type="match status" value="3"/>
</dbReference>